<dbReference type="GO" id="GO:0051787">
    <property type="term" value="F:misfolded protein binding"/>
    <property type="evidence" value="ECO:0007669"/>
    <property type="project" value="TreeGrafter"/>
</dbReference>
<dbReference type="CDD" id="cd10747">
    <property type="entry name" value="DnaJ_C"/>
    <property type="match status" value="1"/>
</dbReference>
<evidence type="ECO:0000259" key="4">
    <source>
        <dbReference type="PROSITE" id="PS50076"/>
    </source>
</evidence>
<evidence type="ECO:0000256" key="1">
    <source>
        <dbReference type="ARBA" id="ARBA00022729"/>
    </source>
</evidence>
<dbReference type="FunFam" id="2.60.260.20:FF:000013">
    <property type="entry name" value="DnaJ subfamily B member 11"/>
    <property type="match status" value="1"/>
</dbReference>
<evidence type="ECO:0000256" key="3">
    <source>
        <dbReference type="ARBA" id="ARBA00077014"/>
    </source>
</evidence>
<dbReference type="InterPro" id="IPR018253">
    <property type="entry name" value="DnaJ_domain_CS"/>
</dbReference>
<evidence type="ECO:0000313" key="6">
    <source>
        <dbReference type="WBParaSite" id="SPAL_0001562100.1"/>
    </source>
</evidence>
<dbReference type="Pfam" id="PF00226">
    <property type="entry name" value="DnaJ"/>
    <property type="match status" value="1"/>
</dbReference>
<keyword evidence="5" id="KW-1185">Reference proteome</keyword>
<dbReference type="InterPro" id="IPR036869">
    <property type="entry name" value="J_dom_sf"/>
</dbReference>
<reference evidence="6" key="1">
    <citation type="submission" date="2017-02" db="UniProtKB">
        <authorList>
            <consortium name="WormBaseParasite"/>
        </authorList>
    </citation>
    <scope>IDENTIFICATION</scope>
</reference>
<protein>
    <recommendedName>
        <fullName evidence="2">DnaJ homolog dnj-20</fullName>
    </recommendedName>
    <alternativeName>
        <fullName evidence="3">DnaJ domain protein 20</fullName>
    </alternativeName>
</protein>
<dbReference type="GO" id="GO:0005783">
    <property type="term" value="C:endoplasmic reticulum"/>
    <property type="evidence" value="ECO:0007669"/>
    <property type="project" value="TreeGrafter"/>
</dbReference>
<dbReference type="InterPro" id="IPR051736">
    <property type="entry name" value="DnaJ-B11-like"/>
</dbReference>
<dbReference type="WBParaSite" id="SPAL_0001562100.1">
    <property type="protein sequence ID" value="SPAL_0001562100.1"/>
    <property type="gene ID" value="SPAL_0001562100"/>
</dbReference>
<dbReference type="InterPro" id="IPR001623">
    <property type="entry name" value="DnaJ_domain"/>
</dbReference>
<dbReference type="PANTHER" id="PTHR44298:SF1">
    <property type="entry name" value="DNAJ HOMOLOG SUBFAMILY B MEMBER 11"/>
    <property type="match status" value="1"/>
</dbReference>
<dbReference type="PRINTS" id="PR00625">
    <property type="entry name" value="JDOMAIN"/>
</dbReference>
<proteinExistence type="predicted"/>
<dbReference type="PROSITE" id="PS50076">
    <property type="entry name" value="DNAJ_2"/>
    <property type="match status" value="1"/>
</dbReference>
<dbReference type="Gene3D" id="2.60.260.20">
    <property type="entry name" value="Urease metallochaperone UreE, N-terminal domain"/>
    <property type="match status" value="2"/>
</dbReference>
<dbReference type="SMART" id="SM00271">
    <property type="entry name" value="DnaJ"/>
    <property type="match status" value="1"/>
</dbReference>
<dbReference type="Proteomes" id="UP000046392">
    <property type="component" value="Unplaced"/>
</dbReference>
<dbReference type="InterPro" id="IPR002939">
    <property type="entry name" value="DnaJ_C"/>
</dbReference>
<dbReference type="PANTHER" id="PTHR44298">
    <property type="entry name" value="DNAJ HOMOLOG SUBFAMILY B MEMBER 11"/>
    <property type="match status" value="1"/>
</dbReference>
<organism evidence="5 6">
    <name type="scientific">Strongyloides papillosus</name>
    <name type="common">Intestinal threadworm</name>
    <dbReference type="NCBI Taxonomy" id="174720"/>
    <lineage>
        <taxon>Eukaryota</taxon>
        <taxon>Metazoa</taxon>
        <taxon>Ecdysozoa</taxon>
        <taxon>Nematoda</taxon>
        <taxon>Chromadorea</taxon>
        <taxon>Rhabditida</taxon>
        <taxon>Tylenchina</taxon>
        <taxon>Panagrolaimomorpha</taxon>
        <taxon>Strongyloidoidea</taxon>
        <taxon>Strongyloididae</taxon>
        <taxon>Strongyloides</taxon>
    </lineage>
</organism>
<evidence type="ECO:0000313" key="5">
    <source>
        <dbReference type="Proteomes" id="UP000046392"/>
    </source>
</evidence>
<accession>A0A0N5CCL9</accession>
<dbReference type="SUPFAM" id="SSF49493">
    <property type="entry name" value="HSP40/DnaJ peptide-binding domain"/>
    <property type="match status" value="2"/>
</dbReference>
<sequence length="364" mass="41429">MLLLFNNRISIIFFLLLIVIVNCGRDFYKILGVSRNANQKQIKKAYRKLARELHPDRNRGDSQANEKFQDLGAAYECLSDPKKRSIYDRHGEEGLKNMHGDDGDGFNPFKDFFGGGSPFKDFFGGAFSEEEQEEVINKGNDLNVNLYITLEEAYNGKIIDIKRVKSYYVETKGTRKCNCRLEMKTQSMGGGSFQMYQVQVCDNCPNKALSQEIVQYDIEIEKGVDDGYEILKHGDGEPHIDGEPGDLVFRIKTEKHTVFERHGLNLYTNLTISLEQSLNGFKKEIIHMDGHKVVLVREQITPPQSKIRKKGEGMPDFSDNTKKGDLIITVDVDFPKGTLSSSEKEEISKILKQPSYKTKIYNGL</sequence>
<dbReference type="GO" id="GO:0006457">
    <property type="term" value="P:protein folding"/>
    <property type="evidence" value="ECO:0007669"/>
    <property type="project" value="InterPro"/>
</dbReference>
<feature type="domain" description="J" evidence="4">
    <location>
        <begin position="26"/>
        <end position="91"/>
    </location>
</feature>
<evidence type="ECO:0000256" key="2">
    <source>
        <dbReference type="ARBA" id="ARBA00069674"/>
    </source>
</evidence>
<dbReference type="CDD" id="cd06257">
    <property type="entry name" value="DnaJ"/>
    <property type="match status" value="1"/>
</dbReference>
<dbReference type="Gene3D" id="1.10.287.110">
    <property type="entry name" value="DnaJ domain"/>
    <property type="match status" value="1"/>
</dbReference>
<dbReference type="STRING" id="174720.A0A0N5CCL9"/>
<dbReference type="SUPFAM" id="SSF46565">
    <property type="entry name" value="Chaperone J-domain"/>
    <property type="match status" value="1"/>
</dbReference>
<dbReference type="InterPro" id="IPR008971">
    <property type="entry name" value="HSP40/DnaJ_pept-bd"/>
</dbReference>
<dbReference type="GO" id="GO:0051082">
    <property type="term" value="F:unfolded protein binding"/>
    <property type="evidence" value="ECO:0007669"/>
    <property type="project" value="InterPro"/>
</dbReference>
<keyword evidence="1" id="KW-0732">Signal</keyword>
<name>A0A0N5CCL9_STREA</name>
<dbReference type="AlphaFoldDB" id="A0A0N5CCL9"/>
<dbReference type="Pfam" id="PF01556">
    <property type="entry name" value="DnaJ_C"/>
    <property type="match status" value="1"/>
</dbReference>
<dbReference type="PROSITE" id="PS00636">
    <property type="entry name" value="DNAJ_1"/>
    <property type="match status" value="1"/>
</dbReference>